<proteinExistence type="predicted"/>
<reference evidence="1 2" key="2">
    <citation type="journal article" date="2022" name="Mol. Ecol. Resour.">
        <title>The genomes of chicory, endive, great burdock and yacon provide insights into Asteraceae paleo-polyploidization history and plant inulin production.</title>
        <authorList>
            <person name="Fan W."/>
            <person name="Wang S."/>
            <person name="Wang H."/>
            <person name="Wang A."/>
            <person name="Jiang F."/>
            <person name="Liu H."/>
            <person name="Zhao H."/>
            <person name="Xu D."/>
            <person name="Zhang Y."/>
        </authorList>
    </citation>
    <scope>NUCLEOTIDE SEQUENCE [LARGE SCALE GENOMIC DNA]</scope>
    <source>
        <strain evidence="2">cv. Punajuju</strain>
        <tissue evidence="1">Leaves</tissue>
    </source>
</reference>
<protein>
    <submittedName>
        <fullName evidence="1">Uncharacterized protein</fullName>
    </submittedName>
</protein>
<evidence type="ECO:0000313" key="1">
    <source>
        <dbReference type="EMBL" id="KAI3738844.1"/>
    </source>
</evidence>
<keyword evidence="2" id="KW-1185">Reference proteome</keyword>
<comment type="caution">
    <text evidence="1">The sequence shown here is derived from an EMBL/GenBank/DDBJ whole genome shotgun (WGS) entry which is preliminary data.</text>
</comment>
<accession>A0ACB9CX18</accession>
<evidence type="ECO:0000313" key="2">
    <source>
        <dbReference type="Proteomes" id="UP001055811"/>
    </source>
</evidence>
<organism evidence="1 2">
    <name type="scientific">Cichorium intybus</name>
    <name type="common">Chicory</name>
    <dbReference type="NCBI Taxonomy" id="13427"/>
    <lineage>
        <taxon>Eukaryota</taxon>
        <taxon>Viridiplantae</taxon>
        <taxon>Streptophyta</taxon>
        <taxon>Embryophyta</taxon>
        <taxon>Tracheophyta</taxon>
        <taxon>Spermatophyta</taxon>
        <taxon>Magnoliopsida</taxon>
        <taxon>eudicotyledons</taxon>
        <taxon>Gunneridae</taxon>
        <taxon>Pentapetalae</taxon>
        <taxon>asterids</taxon>
        <taxon>campanulids</taxon>
        <taxon>Asterales</taxon>
        <taxon>Asteraceae</taxon>
        <taxon>Cichorioideae</taxon>
        <taxon>Cichorieae</taxon>
        <taxon>Cichoriinae</taxon>
        <taxon>Cichorium</taxon>
    </lineage>
</organism>
<name>A0ACB9CX18_CICIN</name>
<reference evidence="2" key="1">
    <citation type="journal article" date="2022" name="Mol. Ecol. Resour.">
        <title>The genomes of chicory, endive, great burdock and yacon provide insights into Asteraceae palaeo-polyploidization history and plant inulin production.</title>
        <authorList>
            <person name="Fan W."/>
            <person name="Wang S."/>
            <person name="Wang H."/>
            <person name="Wang A."/>
            <person name="Jiang F."/>
            <person name="Liu H."/>
            <person name="Zhao H."/>
            <person name="Xu D."/>
            <person name="Zhang Y."/>
        </authorList>
    </citation>
    <scope>NUCLEOTIDE SEQUENCE [LARGE SCALE GENOMIC DNA]</scope>
    <source>
        <strain evidence="2">cv. Punajuju</strain>
    </source>
</reference>
<dbReference type="Proteomes" id="UP001055811">
    <property type="component" value="Linkage Group LG05"/>
</dbReference>
<gene>
    <name evidence="1" type="ORF">L2E82_29034</name>
</gene>
<dbReference type="EMBL" id="CM042013">
    <property type="protein sequence ID" value="KAI3738844.1"/>
    <property type="molecule type" value="Genomic_DNA"/>
</dbReference>
<sequence>MWLRPDGYEQIDKQKEGFPVFLTTHISLYFVVFDAIILSSASILMFLSILTSRYAQEDFMKSLPTCLMVRLILLLLSIVTMMITFSVSFFVIYRGKFIPIAIVLSVAARVHIVVYVILQYPLLKDVYRSTYGSMYLFKPKK</sequence>